<name>A0A9D4QV03_DREPO</name>
<organism evidence="1 2">
    <name type="scientific">Dreissena polymorpha</name>
    <name type="common">Zebra mussel</name>
    <name type="synonym">Mytilus polymorpha</name>
    <dbReference type="NCBI Taxonomy" id="45954"/>
    <lineage>
        <taxon>Eukaryota</taxon>
        <taxon>Metazoa</taxon>
        <taxon>Spiralia</taxon>
        <taxon>Lophotrochozoa</taxon>
        <taxon>Mollusca</taxon>
        <taxon>Bivalvia</taxon>
        <taxon>Autobranchia</taxon>
        <taxon>Heteroconchia</taxon>
        <taxon>Euheterodonta</taxon>
        <taxon>Imparidentia</taxon>
        <taxon>Neoheterodontei</taxon>
        <taxon>Myida</taxon>
        <taxon>Dreissenoidea</taxon>
        <taxon>Dreissenidae</taxon>
        <taxon>Dreissena</taxon>
    </lineage>
</organism>
<reference evidence="1" key="1">
    <citation type="journal article" date="2019" name="bioRxiv">
        <title>The Genome of the Zebra Mussel, Dreissena polymorpha: A Resource for Invasive Species Research.</title>
        <authorList>
            <person name="McCartney M.A."/>
            <person name="Auch B."/>
            <person name="Kono T."/>
            <person name="Mallez S."/>
            <person name="Zhang Y."/>
            <person name="Obille A."/>
            <person name="Becker A."/>
            <person name="Abrahante J.E."/>
            <person name="Garbe J."/>
            <person name="Badalamenti J.P."/>
            <person name="Herman A."/>
            <person name="Mangelson H."/>
            <person name="Liachko I."/>
            <person name="Sullivan S."/>
            <person name="Sone E.D."/>
            <person name="Koren S."/>
            <person name="Silverstein K.A.T."/>
            <person name="Beckman K.B."/>
            <person name="Gohl D.M."/>
        </authorList>
    </citation>
    <scope>NUCLEOTIDE SEQUENCE</scope>
    <source>
        <strain evidence="1">Duluth1</strain>
        <tissue evidence="1">Whole animal</tissue>
    </source>
</reference>
<dbReference type="AlphaFoldDB" id="A0A9D4QV03"/>
<protein>
    <submittedName>
        <fullName evidence="1">Uncharacterized protein</fullName>
    </submittedName>
</protein>
<dbReference type="EMBL" id="JAIWYP010000003">
    <property type="protein sequence ID" value="KAH3844514.1"/>
    <property type="molecule type" value="Genomic_DNA"/>
</dbReference>
<accession>A0A9D4QV03</accession>
<evidence type="ECO:0000313" key="1">
    <source>
        <dbReference type="EMBL" id="KAH3844514.1"/>
    </source>
</evidence>
<comment type="caution">
    <text evidence="1">The sequence shown here is derived from an EMBL/GenBank/DDBJ whole genome shotgun (WGS) entry which is preliminary data.</text>
</comment>
<sequence>MQDMMDAVPVEESRRTSLVGGVSIYCDPETCVICRNTSPLGWISIHVMRVIALFGLIRQ</sequence>
<reference evidence="1" key="2">
    <citation type="submission" date="2020-11" db="EMBL/GenBank/DDBJ databases">
        <authorList>
            <person name="McCartney M.A."/>
            <person name="Auch B."/>
            <person name="Kono T."/>
            <person name="Mallez S."/>
            <person name="Becker A."/>
            <person name="Gohl D.M."/>
            <person name="Silverstein K.A.T."/>
            <person name="Koren S."/>
            <person name="Bechman K.B."/>
            <person name="Herman A."/>
            <person name="Abrahante J.E."/>
            <person name="Garbe J."/>
        </authorList>
    </citation>
    <scope>NUCLEOTIDE SEQUENCE</scope>
    <source>
        <strain evidence="1">Duluth1</strain>
        <tissue evidence="1">Whole animal</tissue>
    </source>
</reference>
<dbReference type="Proteomes" id="UP000828390">
    <property type="component" value="Unassembled WGS sequence"/>
</dbReference>
<evidence type="ECO:0000313" key="2">
    <source>
        <dbReference type="Proteomes" id="UP000828390"/>
    </source>
</evidence>
<proteinExistence type="predicted"/>
<keyword evidence="2" id="KW-1185">Reference proteome</keyword>
<gene>
    <name evidence="1" type="ORF">DPMN_086772</name>
</gene>